<proteinExistence type="predicted"/>
<keyword evidence="5" id="KW-0808">Transferase</keyword>
<dbReference type="Pfam" id="PF05228">
    <property type="entry name" value="CHASE4"/>
    <property type="match status" value="1"/>
</dbReference>
<dbReference type="PROSITE" id="PS50885">
    <property type="entry name" value="HAMP"/>
    <property type="match status" value="1"/>
</dbReference>
<feature type="coiled-coil region" evidence="8">
    <location>
        <begin position="327"/>
        <end position="361"/>
    </location>
</feature>
<dbReference type="PRINTS" id="PR00344">
    <property type="entry name" value="BCTRLSENSOR"/>
</dbReference>
<sequence>MQLKTKVMLILLSLFVAFGVLQYGAQKFIVYPSFIDLEQEQAKTNIDRVVEALKVRLNNLKTMNSDWANWDDAARFVTDHNPEFAASNLVDESQYNLVVNFIFFYDLNHKLVWGKVLDLESGEELEIEPYLIASKERILPRIPSYGDKEEGSKKPLTGLILIEGKPVLISARSILSSDNQGPTRGFLIFGRIMTEGIIQNLREQTRLDLNITPLTQEQKNQVQPSPYVISEIDANHLEISTYLPGIDGAPLLLLDAQLPREISRNGLSSILYAMASTILFSLLILFVVLLALQRTILKPVTLLHDVVRTRQSGDRLVRTGYKSDDELGQLAKAFDEMVDAIDQAEQKITSQRDKLLEINKQKNKFFSIIAHDLKGPFNSLLGFSSMLANNSKNFDRKKIEEYSQDVHTSATRVFRLLENLLEWSRVQMGNLKLAPKMINLKEVIEDNIALFAPTVKDKSLTLALNNLEQIDVYSDFHIVDTVIRNLVNNAIKFTPNGGNILIDVKRKDTWAEISVIDSGVGISQEKVFHLFNLDEKTSTPGTSGEVGTGLGLHLCKELLEKQGGQLVVKSQLGKGSAFSFTLPLQKP</sequence>
<dbReference type="InterPro" id="IPR003661">
    <property type="entry name" value="HisK_dim/P_dom"/>
</dbReference>
<evidence type="ECO:0000256" key="7">
    <source>
        <dbReference type="ARBA" id="ARBA00023012"/>
    </source>
</evidence>
<comment type="subcellular location">
    <subcellularLocation>
        <location evidence="2">Membrane</location>
    </subcellularLocation>
</comment>
<reference evidence="13" key="1">
    <citation type="journal article" date="2019" name="Int. J. Syst. Evol. Microbiol.">
        <title>The Global Catalogue of Microorganisms (GCM) 10K type strain sequencing project: providing services to taxonomists for standard genome sequencing and annotation.</title>
        <authorList>
            <consortium name="The Broad Institute Genomics Platform"/>
            <consortium name="The Broad Institute Genome Sequencing Center for Infectious Disease"/>
            <person name="Wu L."/>
            <person name="Ma J."/>
        </authorList>
    </citation>
    <scope>NUCLEOTIDE SEQUENCE [LARGE SCALE GENOMIC DNA]</scope>
    <source>
        <strain evidence="13">CGMCC 4.7192</strain>
    </source>
</reference>
<dbReference type="InterPro" id="IPR003660">
    <property type="entry name" value="HAMP_dom"/>
</dbReference>
<dbReference type="RefSeq" id="WP_380250033.1">
    <property type="nucleotide sequence ID" value="NZ_JBHUII010000004.1"/>
</dbReference>
<evidence type="ECO:0000256" key="6">
    <source>
        <dbReference type="ARBA" id="ARBA00022777"/>
    </source>
</evidence>
<dbReference type="InterPro" id="IPR003594">
    <property type="entry name" value="HATPase_dom"/>
</dbReference>
<name>A0ABW5BJV1_9PROT</name>
<dbReference type="PROSITE" id="PS50109">
    <property type="entry name" value="HIS_KIN"/>
    <property type="match status" value="1"/>
</dbReference>
<evidence type="ECO:0000259" key="11">
    <source>
        <dbReference type="PROSITE" id="PS50885"/>
    </source>
</evidence>
<keyword evidence="9" id="KW-0472">Membrane</keyword>
<dbReference type="SUPFAM" id="SSF55874">
    <property type="entry name" value="ATPase domain of HSP90 chaperone/DNA topoisomerase II/histidine kinase"/>
    <property type="match status" value="1"/>
</dbReference>
<dbReference type="Pfam" id="PF00672">
    <property type="entry name" value="HAMP"/>
    <property type="match status" value="1"/>
</dbReference>
<evidence type="ECO:0000256" key="3">
    <source>
        <dbReference type="ARBA" id="ARBA00012438"/>
    </source>
</evidence>
<dbReference type="PANTHER" id="PTHR43711:SF1">
    <property type="entry name" value="HISTIDINE KINASE 1"/>
    <property type="match status" value="1"/>
</dbReference>
<evidence type="ECO:0000259" key="10">
    <source>
        <dbReference type="PROSITE" id="PS50109"/>
    </source>
</evidence>
<keyword evidence="8" id="KW-0175">Coiled coil</keyword>
<feature type="domain" description="Histidine kinase" evidence="10">
    <location>
        <begin position="368"/>
        <end position="586"/>
    </location>
</feature>
<evidence type="ECO:0000313" key="12">
    <source>
        <dbReference type="EMBL" id="MFD2205431.1"/>
    </source>
</evidence>
<comment type="catalytic activity">
    <reaction evidence="1">
        <text>ATP + protein L-histidine = ADP + protein N-phospho-L-histidine.</text>
        <dbReference type="EC" id="2.7.13.3"/>
    </reaction>
</comment>
<evidence type="ECO:0000313" key="13">
    <source>
        <dbReference type="Proteomes" id="UP001597294"/>
    </source>
</evidence>
<feature type="domain" description="HAMP" evidence="11">
    <location>
        <begin position="294"/>
        <end position="346"/>
    </location>
</feature>
<dbReference type="SUPFAM" id="SSF47384">
    <property type="entry name" value="Homodimeric domain of signal transducing histidine kinase"/>
    <property type="match status" value="1"/>
</dbReference>
<dbReference type="InterPro" id="IPR036890">
    <property type="entry name" value="HATPase_C_sf"/>
</dbReference>
<dbReference type="Proteomes" id="UP001597294">
    <property type="component" value="Unassembled WGS sequence"/>
</dbReference>
<keyword evidence="4" id="KW-0597">Phosphoprotein</keyword>
<dbReference type="InterPro" id="IPR005467">
    <property type="entry name" value="His_kinase_dom"/>
</dbReference>
<dbReference type="EMBL" id="JBHUII010000004">
    <property type="protein sequence ID" value="MFD2205431.1"/>
    <property type="molecule type" value="Genomic_DNA"/>
</dbReference>
<dbReference type="EC" id="2.7.13.3" evidence="3"/>
<keyword evidence="13" id="KW-1185">Reference proteome</keyword>
<dbReference type="InterPro" id="IPR007892">
    <property type="entry name" value="CHASE4"/>
</dbReference>
<dbReference type="InterPro" id="IPR004358">
    <property type="entry name" value="Sig_transdc_His_kin-like_C"/>
</dbReference>
<dbReference type="SMART" id="SM00388">
    <property type="entry name" value="HisKA"/>
    <property type="match status" value="1"/>
</dbReference>
<accession>A0ABW5BJV1</accession>
<dbReference type="Pfam" id="PF00512">
    <property type="entry name" value="HisKA"/>
    <property type="match status" value="1"/>
</dbReference>
<dbReference type="Pfam" id="PF02518">
    <property type="entry name" value="HATPase_c"/>
    <property type="match status" value="1"/>
</dbReference>
<dbReference type="Gene3D" id="3.30.565.10">
    <property type="entry name" value="Histidine kinase-like ATPase, C-terminal domain"/>
    <property type="match status" value="1"/>
</dbReference>
<evidence type="ECO:0000256" key="4">
    <source>
        <dbReference type="ARBA" id="ARBA00022553"/>
    </source>
</evidence>
<keyword evidence="9" id="KW-0812">Transmembrane</keyword>
<evidence type="ECO:0000256" key="9">
    <source>
        <dbReference type="SAM" id="Phobius"/>
    </source>
</evidence>
<organism evidence="12 13">
    <name type="scientific">Kiloniella antarctica</name>
    <dbReference type="NCBI Taxonomy" id="1550907"/>
    <lineage>
        <taxon>Bacteria</taxon>
        <taxon>Pseudomonadati</taxon>
        <taxon>Pseudomonadota</taxon>
        <taxon>Alphaproteobacteria</taxon>
        <taxon>Rhodospirillales</taxon>
        <taxon>Kiloniellaceae</taxon>
        <taxon>Kiloniella</taxon>
    </lineage>
</organism>
<dbReference type="SMART" id="SM00387">
    <property type="entry name" value="HATPase_c"/>
    <property type="match status" value="1"/>
</dbReference>
<dbReference type="CDD" id="cd00082">
    <property type="entry name" value="HisKA"/>
    <property type="match status" value="1"/>
</dbReference>
<gene>
    <name evidence="12" type="ORF">ACFSKO_07410</name>
</gene>
<keyword evidence="6" id="KW-0418">Kinase</keyword>
<evidence type="ECO:0000256" key="2">
    <source>
        <dbReference type="ARBA" id="ARBA00004370"/>
    </source>
</evidence>
<evidence type="ECO:0000256" key="8">
    <source>
        <dbReference type="SAM" id="Coils"/>
    </source>
</evidence>
<comment type="caution">
    <text evidence="12">The sequence shown here is derived from an EMBL/GenBank/DDBJ whole genome shotgun (WGS) entry which is preliminary data.</text>
</comment>
<dbReference type="SMART" id="SM00304">
    <property type="entry name" value="HAMP"/>
    <property type="match status" value="1"/>
</dbReference>
<dbReference type="InterPro" id="IPR050736">
    <property type="entry name" value="Sensor_HK_Regulatory"/>
</dbReference>
<keyword evidence="7" id="KW-0902">Two-component regulatory system</keyword>
<evidence type="ECO:0000256" key="5">
    <source>
        <dbReference type="ARBA" id="ARBA00022679"/>
    </source>
</evidence>
<dbReference type="InterPro" id="IPR036097">
    <property type="entry name" value="HisK_dim/P_sf"/>
</dbReference>
<dbReference type="PANTHER" id="PTHR43711">
    <property type="entry name" value="TWO-COMPONENT HISTIDINE KINASE"/>
    <property type="match status" value="1"/>
</dbReference>
<dbReference type="Gene3D" id="1.10.287.130">
    <property type="match status" value="1"/>
</dbReference>
<feature type="transmembrane region" description="Helical" evidence="9">
    <location>
        <begin position="270"/>
        <end position="292"/>
    </location>
</feature>
<protein>
    <recommendedName>
        <fullName evidence="3">histidine kinase</fullName>
        <ecNumber evidence="3">2.7.13.3</ecNumber>
    </recommendedName>
</protein>
<keyword evidence="9" id="KW-1133">Transmembrane helix</keyword>
<dbReference type="CDD" id="cd06225">
    <property type="entry name" value="HAMP"/>
    <property type="match status" value="1"/>
</dbReference>
<dbReference type="Gene3D" id="6.10.340.10">
    <property type="match status" value="1"/>
</dbReference>
<dbReference type="SUPFAM" id="SSF158472">
    <property type="entry name" value="HAMP domain-like"/>
    <property type="match status" value="1"/>
</dbReference>
<evidence type="ECO:0000256" key="1">
    <source>
        <dbReference type="ARBA" id="ARBA00000085"/>
    </source>
</evidence>